<dbReference type="InterPro" id="IPR052479">
    <property type="entry name" value="GPI-anchor_Adhesion_Reg"/>
</dbReference>
<organism evidence="5 6">
    <name type="scientific">Penicillium malachiteum</name>
    <dbReference type="NCBI Taxonomy" id="1324776"/>
    <lineage>
        <taxon>Eukaryota</taxon>
        <taxon>Fungi</taxon>
        <taxon>Dikarya</taxon>
        <taxon>Ascomycota</taxon>
        <taxon>Pezizomycotina</taxon>
        <taxon>Eurotiomycetes</taxon>
        <taxon>Eurotiomycetidae</taxon>
        <taxon>Eurotiales</taxon>
        <taxon>Aspergillaceae</taxon>
        <taxon>Penicillium</taxon>
    </lineage>
</organism>
<feature type="chain" id="PRO_5042188709" description="Yeast cell wall synthesis Kre9/Knh1-like N-terminal domain-containing protein" evidence="3">
    <location>
        <begin position="21"/>
        <end position="237"/>
    </location>
</feature>
<evidence type="ECO:0000313" key="5">
    <source>
        <dbReference type="EMBL" id="KAJ5734101.1"/>
    </source>
</evidence>
<feature type="region of interest" description="Disordered" evidence="2">
    <location>
        <begin position="115"/>
        <end position="157"/>
    </location>
</feature>
<keyword evidence="1 3" id="KW-0732">Signal</keyword>
<dbReference type="PANTHER" id="PTHR35185:SF1">
    <property type="entry name" value="UPF0619 GPI-ANCHORED MEMBRANE PROTEIN C1322.10"/>
    <property type="match status" value="1"/>
</dbReference>
<evidence type="ECO:0000256" key="2">
    <source>
        <dbReference type="SAM" id="MobiDB-lite"/>
    </source>
</evidence>
<name>A0AAD6HSP4_9EURO</name>
<keyword evidence="6" id="KW-1185">Reference proteome</keyword>
<feature type="signal peptide" evidence="3">
    <location>
        <begin position="1"/>
        <end position="20"/>
    </location>
</feature>
<feature type="domain" description="Yeast cell wall synthesis Kre9/Knh1-like N-terminal" evidence="4">
    <location>
        <begin position="24"/>
        <end position="114"/>
    </location>
</feature>
<evidence type="ECO:0000313" key="6">
    <source>
        <dbReference type="Proteomes" id="UP001215712"/>
    </source>
</evidence>
<gene>
    <name evidence="5" type="ORF">N7493_002887</name>
</gene>
<dbReference type="EMBL" id="JAQJAN010000003">
    <property type="protein sequence ID" value="KAJ5734101.1"/>
    <property type="molecule type" value="Genomic_DNA"/>
</dbReference>
<feature type="region of interest" description="Disordered" evidence="2">
    <location>
        <begin position="187"/>
        <end position="206"/>
    </location>
</feature>
<dbReference type="AlphaFoldDB" id="A0AAD6HSP4"/>
<protein>
    <recommendedName>
        <fullName evidence="4">Yeast cell wall synthesis Kre9/Knh1-like N-terminal domain-containing protein</fullName>
    </recommendedName>
</protein>
<dbReference type="Proteomes" id="UP001215712">
    <property type="component" value="Unassembled WGS sequence"/>
</dbReference>
<evidence type="ECO:0000259" key="4">
    <source>
        <dbReference type="Pfam" id="PF10342"/>
    </source>
</evidence>
<evidence type="ECO:0000256" key="1">
    <source>
        <dbReference type="ARBA" id="ARBA00022729"/>
    </source>
</evidence>
<proteinExistence type="predicted"/>
<dbReference type="InterPro" id="IPR018466">
    <property type="entry name" value="Kre9/Knh1-like_N"/>
</dbReference>
<evidence type="ECO:0000256" key="3">
    <source>
        <dbReference type="SAM" id="SignalP"/>
    </source>
</evidence>
<comment type="caution">
    <text evidence="5">The sequence shown here is derived from an EMBL/GenBank/DDBJ whole genome shotgun (WGS) entry which is preliminary data.</text>
</comment>
<dbReference type="PANTHER" id="PTHR35185">
    <property type="entry name" value="SERINE/THREONINE-RICH PROTEIN ADG2-RELATED"/>
    <property type="match status" value="1"/>
</dbReference>
<reference evidence="5" key="1">
    <citation type="journal article" date="2023" name="IMA Fungus">
        <title>Comparative genomic study of the Penicillium genus elucidates a diverse pangenome and 15 lateral gene transfer events.</title>
        <authorList>
            <person name="Petersen C."/>
            <person name="Sorensen T."/>
            <person name="Nielsen M.R."/>
            <person name="Sondergaard T.E."/>
            <person name="Sorensen J.L."/>
            <person name="Fitzpatrick D.A."/>
            <person name="Frisvad J.C."/>
            <person name="Nielsen K.L."/>
        </authorList>
    </citation>
    <scope>NUCLEOTIDE SEQUENCE</scope>
    <source>
        <strain evidence="5">IBT 17514</strain>
    </source>
</reference>
<feature type="compositionally biased region" description="Low complexity" evidence="2">
    <location>
        <begin position="117"/>
        <end position="157"/>
    </location>
</feature>
<accession>A0AAD6HSP4</accession>
<dbReference type="Pfam" id="PF10342">
    <property type="entry name" value="Kre9_KNH"/>
    <property type="match status" value="1"/>
</dbReference>
<sequence length="237" mass="23489">MRLSFALSAVALAISAGALSVTEPEKGAIIAPSSSVTVKWTSVDTDASRFNIYLVNNAVYPPVNKELAKDIETSKDTYTVNIGNVPNGHGYQINLVSDASMNTGILAQTGQFNITDSSETSSSSTTSSATTSSATSTSSSTSTSSASSSVTEGSTGVVVSTSTGASTTVAITSTVNSAHTATSGMITTASRSTGAQTTGTGTNSTAAPLHSTNAGVALLGHPAAAVGVFGGALAFML</sequence>
<reference evidence="5" key="2">
    <citation type="submission" date="2023-01" db="EMBL/GenBank/DDBJ databases">
        <authorList>
            <person name="Petersen C."/>
        </authorList>
    </citation>
    <scope>NUCLEOTIDE SEQUENCE</scope>
    <source>
        <strain evidence="5">IBT 17514</strain>
    </source>
</reference>